<feature type="binding site" evidence="13">
    <location>
        <position position="113"/>
    </location>
    <ligand>
        <name>Ca(2+)</name>
        <dbReference type="ChEBI" id="CHEBI:29108"/>
    </ligand>
</feature>
<feature type="binding site" evidence="13">
    <location>
        <position position="136"/>
    </location>
    <ligand>
        <name>Zn(2+)</name>
        <dbReference type="ChEBI" id="CHEBI:29105"/>
        <label>1</label>
        <note>catalytic</note>
    </ligand>
</feature>
<dbReference type="AlphaFoldDB" id="A0A011UWU8"/>
<dbReference type="CDD" id="cd07714">
    <property type="entry name" value="RNaseJ_MBL-fold"/>
    <property type="match status" value="1"/>
</dbReference>
<evidence type="ECO:0000256" key="2">
    <source>
        <dbReference type="ARBA" id="ARBA00022490"/>
    </source>
</evidence>
<dbReference type="HAMAP" id="MF_01491">
    <property type="entry name" value="RNase_J_bact"/>
    <property type="match status" value="1"/>
</dbReference>
<dbReference type="InterPro" id="IPR030854">
    <property type="entry name" value="RNase_J_bac"/>
</dbReference>
<evidence type="ECO:0000256" key="3">
    <source>
        <dbReference type="ARBA" id="ARBA00022722"/>
    </source>
</evidence>
<dbReference type="Gene3D" id="3.40.50.10710">
    <property type="entry name" value="Metallo-hydrolase/oxidoreductase"/>
    <property type="match status" value="1"/>
</dbReference>
<feature type="binding site" evidence="13">
    <location>
        <position position="141"/>
    </location>
    <ligand>
        <name>Zn(2+)</name>
        <dbReference type="ChEBI" id="CHEBI:29105"/>
        <label>1</label>
        <note>catalytic</note>
    </ligand>
</feature>
<dbReference type="InterPro" id="IPR042173">
    <property type="entry name" value="RNase_J_2"/>
</dbReference>
<dbReference type="InterPro" id="IPR011108">
    <property type="entry name" value="RMMBL"/>
</dbReference>
<feature type="compositionally biased region" description="Low complexity" evidence="14">
    <location>
        <begin position="52"/>
        <end position="63"/>
    </location>
</feature>
<keyword evidence="4 13" id="KW-0479">Metal-binding</keyword>
<feature type="active site" description="Proton acceptor" evidence="11">
    <location>
        <position position="433"/>
    </location>
</feature>
<dbReference type="Proteomes" id="UP000021369">
    <property type="component" value="Unassembled WGS sequence"/>
</dbReference>
<dbReference type="GO" id="GO:0006364">
    <property type="term" value="P:rRNA processing"/>
    <property type="evidence" value="ECO:0007669"/>
    <property type="project" value="UniProtKB-UniRule"/>
</dbReference>
<comment type="similarity">
    <text evidence="10">Belongs to the metallo-beta-lactamase superfamily. RNA-metabolizing metallo-beta-lactamase-like family. Bacterial RNase J subfamily.</text>
</comment>
<dbReference type="Gene3D" id="3.60.15.10">
    <property type="entry name" value="Ribonuclease Z/Hydroxyacylglutathione hydrolase-like"/>
    <property type="match status" value="1"/>
</dbReference>
<dbReference type="Pfam" id="PF22505">
    <property type="entry name" value="RNase_J_b_CASP"/>
    <property type="match status" value="1"/>
</dbReference>
<dbReference type="EMBL" id="JEOB01000004">
    <property type="protein sequence ID" value="EXM37672.1"/>
    <property type="molecule type" value="Genomic_DNA"/>
</dbReference>
<dbReference type="FunFam" id="3.10.20.580:FF:000001">
    <property type="entry name" value="Ribonuclease J"/>
    <property type="match status" value="1"/>
</dbReference>
<feature type="binding site" evidence="13">
    <location>
        <position position="138"/>
    </location>
    <ligand>
        <name>Zn(2+)</name>
        <dbReference type="ChEBI" id="CHEBI:29105"/>
        <label>1</label>
        <note>catalytic</note>
    </ligand>
</feature>
<evidence type="ECO:0000256" key="9">
    <source>
        <dbReference type="ARBA" id="ARBA00022884"/>
    </source>
</evidence>
<evidence type="ECO:0000256" key="10">
    <source>
        <dbReference type="HAMAP-Rule" id="MF_01491"/>
    </source>
</evidence>
<evidence type="ECO:0000256" key="5">
    <source>
        <dbReference type="ARBA" id="ARBA00022759"/>
    </source>
</evidence>
<gene>
    <name evidence="10" type="primary">rnj</name>
    <name evidence="16" type="ORF">RASY3_15045</name>
</gene>
<dbReference type="InterPro" id="IPR001587">
    <property type="entry name" value="RNase_J_CS"/>
</dbReference>
<dbReference type="GO" id="GO:0005737">
    <property type="term" value="C:cytoplasm"/>
    <property type="evidence" value="ECO:0007669"/>
    <property type="project" value="UniProtKB-SubCell"/>
</dbReference>
<dbReference type="GO" id="GO:0008270">
    <property type="term" value="F:zinc ion binding"/>
    <property type="evidence" value="ECO:0007669"/>
    <property type="project" value="InterPro"/>
</dbReference>
<comment type="subunit">
    <text evidence="10">Homodimer, may be a subunit of the RNA degradosome.</text>
</comment>
<dbReference type="Pfam" id="PF17770">
    <property type="entry name" value="RNase_J_C"/>
    <property type="match status" value="1"/>
</dbReference>
<dbReference type="PANTHER" id="PTHR43694:SF1">
    <property type="entry name" value="RIBONUCLEASE J"/>
    <property type="match status" value="1"/>
</dbReference>
<feature type="active site" description="Proton donor" evidence="11">
    <location>
        <position position="259"/>
    </location>
</feature>
<reference evidence="16 17" key="1">
    <citation type="submission" date="2013-06" db="EMBL/GenBank/DDBJ databases">
        <title>Rumen cellulosomics: divergent fiber-degrading strategies revealed by comparative genome-wide analysis of six Ruminococcal strains.</title>
        <authorList>
            <person name="Dassa B."/>
            <person name="Borovok I."/>
            <person name="Lamed R."/>
            <person name="Flint H."/>
            <person name="Yeoman C.J."/>
            <person name="White B."/>
            <person name="Bayer E.A."/>
        </authorList>
    </citation>
    <scope>NUCLEOTIDE SEQUENCE [LARGE SCALE GENOMIC DNA]</scope>
    <source>
        <strain evidence="16 17">SY3</strain>
    </source>
</reference>
<feature type="binding site" evidence="13">
    <location>
        <position position="140"/>
    </location>
    <ligand>
        <name>Zn(2+)</name>
        <dbReference type="ChEBI" id="CHEBI:29105"/>
        <label>1</label>
        <note>catalytic</note>
    </ligand>
</feature>
<dbReference type="PIRSF" id="PIRSF004803">
    <property type="entry name" value="RnjA"/>
    <property type="match status" value="1"/>
</dbReference>
<dbReference type="SUPFAM" id="SSF56281">
    <property type="entry name" value="Metallo-hydrolase/oxidoreductase"/>
    <property type="match status" value="1"/>
</dbReference>
<feature type="binding site" evidence="10 12">
    <location>
        <begin position="429"/>
        <end position="433"/>
    </location>
    <ligand>
        <name>substrate</name>
    </ligand>
</feature>
<keyword evidence="17" id="KW-1185">Reference proteome</keyword>
<keyword evidence="6 10" id="KW-0378">Hydrolase</keyword>
<dbReference type="GO" id="GO:0004521">
    <property type="term" value="F:RNA endonuclease activity"/>
    <property type="evidence" value="ECO:0007669"/>
    <property type="project" value="UniProtKB-UniRule"/>
</dbReference>
<feature type="binding site" evidence="12">
    <location>
        <begin position="297"/>
        <end position="299"/>
    </location>
    <ligand>
        <name>substrate</name>
    </ligand>
</feature>
<dbReference type="GO" id="GO:0003723">
    <property type="term" value="F:RNA binding"/>
    <property type="evidence" value="ECO:0007669"/>
    <property type="project" value="UniProtKB-UniRule"/>
</dbReference>
<dbReference type="InterPro" id="IPR001279">
    <property type="entry name" value="Metallo-B-lactamas"/>
</dbReference>
<evidence type="ECO:0000259" key="15">
    <source>
        <dbReference type="SMART" id="SM00849"/>
    </source>
</evidence>
<organism evidence="16 17">
    <name type="scientific">Ruminococcus albus SY3</name>
    <dbReference type="NCBI Taxonomy" id="1341156"/>
    <lineage>
        <taxon>Bacteria</taxon>
        <taxon>Bacillati</taxon>
        <taxon>Bacillota</taxon>
        <taxon>Clostridia</taxon>
        <taxon>Eubacteriales</taxon>
        <taxon>Oscillospiraceae</taxon>
        <taxon>Ruminococcus</taxon>
    </lineage>
</organism>
<dbReference type="Pfam" id="PF00753">
    <property type="entry name" value="Lactamase_B"/>
    <property type="match status" value="1"/>
</dbReference>
<evidence type="ECO:0000256" key="14">
    <source>
        <dbReference type="SAM" id="MobiDB-lite"/>
    </source>
</evidence>
<dbReference type="Pfam" id="PF07521">
    <property type="entry name" value="RMMBL"/>
    <property type="match status" value="1"/>
</dbReference>
<evidence type="ECO:0000313" key="16">
    <source>
        <dbReference type="EMBL" id="EXM37672.1"/>
    </source>
</evidence>
<dbReference type="InterPro" id="IPR004613">
    <property type="entry name" value="RNase_J"/>
</dbReference>
<keyword evidence="10" id="KW-0698">rRNA processing</keyword>
<keyword evidence="13" id="KW-0106">Calcium</keyword>
<dbReference type="GO" id="GO:0004534">
    <property type="term" value="F:5'-3' RNA exonuclease activity"/>
    <property type="evidence" value="ECO:0007669"/>
    <property type="project" value="UniProtKB-UniRule"/>
</dbReference>
<feature type="binding site" evidence="13">
    <location>
        <position position="227"/>
    </location>
    <ligand>
        <name>Zn(2+)</name>
        <dbReference type="ChEBI" id="CHEBI:29105"/>
        <label>1</label>
        <note>catalytic</note>
    </ligand>
</feature>
<keyword evidence="7 13" id="KW-0862">Zinc</keyword>
<evidence type="ECO:0000313" key="17">
    <source>
        <dbReference type="Proteomes" id="UP000021369"/>
    </source>
</evidence>
<comment type="cofactor">
    <cofactor evidence="13">
        <name>Zn(2+)</name>
        <dbReference type="ChEBI" id="CHEBI:29105"/>
    </cofactor>
    <text evidence="13">Binds 2 Zn(2+) ions per subunit. It is not clear if Zn(2+) or Mg(2+) is physiologically important.</text>
</comment>
<evidence type="ECO:0000256" key="7">
    <source>
        <dbReference type="ARBA" id="ARBA00022833"/>
    </source>
</evidence>
<feature type="domain" description="Metallo-beta-lactamase" evidence="15">
    <location>
        <begin position="83"/>
        <end position="279"/>
    </location>
</feature>
<dbReference type="PANTHER" id="PTHR43694">
    <property type="entry name" value="RIBONUCLEASE J"/>
    <property type="match status" value="1"/>
</dbReference>
<feature type="binding site" evidence="13">
    <location>
        <position position="508"/>
    </location>
    <ligand>
        <name>Ca(2+)</name>
        <dbReference type="ChEBI" id="CHEBI:29108"/>
    </ligand>
</feature>
<name>A0A011UWU8_RUMAL</name>
<evidence type="ECO:0000256" key="1">
    <source>
        <dbReference type="ARBA" id="ARBA00004496"/>
    </source>
</evidence>
<dbReference type="PATRIC" id="fig|1341156.4.peg.2602"/>
<comment type="function">
    <text evidence="10">An RNase that has 5'-3' exonuclease and possibly endonuclease activity. Involved in maturation of rRNA and in some organisms also mRNA maturation and/or decay.</text>
</comment>
<feature type="binding site" evidence="13">
    <location>
        <position position="455"/>
    </location>
    <ligand>
        <name>Zn(2+)</name>
        <dbReference type="ChEBI" id="CHEBI:29105"/>
        <label>1</label>
        <note>catalytic</note>
    </ligand>
</feature>
<proteinExistence type="inferred from homology"/>
<evidence type="ECO:0000256" key="12">
    <source>
        <dbReference type="PIRSR" id="PIRSR004803-2"/>
    </source>
</evidence>
<comment type="caution">
    <text evidence="16">The sequence shown here is derived from an EMBL/GenBank/DDBJ whole genome shotgun (WGS) entry which is preliminary data.</text>
</comment>
<dbReference type="SMART" id="SM00849">
    <property type="entry name" value="Lactamase_B"/>
    <property type="match status" value="1"/>
</dbReference>
<accession>A0A011UWU8</accession>
<keyword evidence="2 10" id="KW-0963">Cytoplasm</keyword>
<dbReference type="NCBIfam" id="TIGR00649">
    <property type="entry name" value="MG423"/>
    <property type="match status" value="1"/>
</dbReference>
<comment type="cofactor">
    <cofactor evidence="13">
        <name>Ca(2+)</name>
        <dbReference type="ChEBI" id="CHEBI:29108"/>
    </cofactor>
    <text evidence="13">Binds 1 Ca(2+) cation per subunit. Seen in 1 crystal structure, it is not clear if it is physiologically important.</text>
</comment>
<dbReference type="InterPro" id="IPR041636">
    <property type="entry name" value="RNase_J_C"/>
</dbReference>
<dbReference type="PROSITE" id="PS01292">
    <property type="entry name" value="UPF0036"/>
    <property type="match status" value="1"/>
</dbReference>
<dbReference type="Gene3D" id="3.10.20.580">
    <property type="match status" value="1"/>
</dbReference>
<keyword evidence="3 10" id="KW-0540">Nuclease</keyword>
<protein>
    <recommendedName>
        <fullName evidence="10">Ribonuclease J</fullName>
        <shortName evidence="10">RNase J</shortName>
        <ecNumber evidence="10">3.1.-.-</ecNumber>
    </recommendedName>
</protein>
<feature type="region of interest" description="Disordered" evidence="14">
    <location>
        <begin position="1"/>
        <end position="71"/>
    </location>
</feature>
<evidence type="ECO:0000256" key="4">
    <source>
        <dbReference type="ARBA" id="ARBA00022723"/>
    </source>
</evidence>
<feature type="binding site" evidence="13">
    <location>
        <position position="111"/>
    </location>
    <ligand>
        <name>Ca(2+)</name>
        <dbReference type="ChEBI" id="CHEBI:29108"/>
    </ligand>
</feature>
<comment type="subcellular location">
    <subcellularLocation>
        <location evidence="1 10">Cytoplasm</location>
    </subcellularLocation>
</comment>
<keyword evidence="8 10" id="KW-0269">Exonuclease</keyword>
<feature type="compositionally biased region" description="Low complexity" evidence="14">
    <location>
        <begin position="1"/>
        <end position="11"/>
    </location>
</feature>
<keyword evidence="9 10" id="KW-0694">RNA-binding</keyword>
<dbReference type="EC" id="3.1.-.-" evidence="10"/>
<dbReference type="InterPro" id="IPR036866">
    <property type="entry name" value="RibonucZ/Hydroxyglut_hydro"/>
</dbReference>
<keyword evidence="5 10" id="KW-0255">Endonuclease</keyword>
<sequence length="620" mass="68345">MQIMNNNNSNNGKRKPSKRYVQGKGKLRGVPIKRGAENKQSAEPSQAKLRPNGRGQRGNNNKQQEQRRTPVKIIPLGGLNEIGKNFTVIECSNDMFIIDCGLAFPDSEMLGVDIVIPDFSYVEKNIEKLRGVVITHGHEDHIGGLPYFLKKFPNTPVYGTRLTIGLIEGKLREHALLDSVKLNTVTPRQTIRMGCMAVEFIRVNHSIPDSVGMAIHTPAGVLIHTGDFKVDYTPIEGGIIDLPRFAELGNKGVLALMSDSTNSERPGYTASERKVGDNLEMLFAKGEGKRIIIATFASNIHRVQQIINNAVNTGRKVAVSGRSMVNVISVGIELGYLKVPDGVLIDIDMIGRYLPEQIVLVTTGSQGEPMSALSRMSMNEHRKVSITPQDFIIISANPIPGNEKLVTRVVNDLMKLGAEVVYEKMYEVHVSGHACQEEQKLMLSITKPKFFIPVHGEFKHLMKHKQTAMSVGIPEENIIIAGIGDVIETDGVDMNITSEVPAGRVLVDGLGVGDVGAIVLRDRKHLAEDGLIIAVATIDRTVGEILAGPDLVSRGFVYVRESEELMNEAKELLTETLQNCLDSNMHEWNAIKGRMKDNLSDFIFTKTKRSPMILPIIMEI</sequence>
<evidence type="ECO:0000256" key="13">
    <source>
        <dbReference type="PIRSR" id="PIRSR004803-3"/>
    </source>
</evidence>
<evidence type="ECO:0000256" key="6">
    <source>
        <dbReference type="ARBA" id="ARBA00022801"/>
    </source>
</evidence>
<evidence type="ECO:0000256" key="11">
    <source>
        <dbReference type="PIRSR" id="PIRSR004803-1"/>
    </source>
</evidence>
<evidence type="ECO:0000256" key="8">
    <source>
        <dbReference type="ARBA" id="ARBA00022839"/>
    </source>
</evidence>
<dbReference type="InterPro" id="IPR055132">
    <property type="entry name" value="RNase_J_b_CASP"/>
</dbReference>
<feature type="binding site" evidence="13">
    <location>
        <position position="205"/>
    </location>
    <ligand>
        <name>Zn(2+)</name>
        <dbReference type="ChEBI" id="CHEBI:29105"/>
        <label>1</label>
        <note>catalytic</note>
    </ligand>
</feature>